<keyword evidence="3" id="KW-1185">Reference proteome</keyword>
<gene>
    <name evidence="1" type="ORF">HU772_016240</name>
    <name evidence="2" type="ORF">HU772_016245</name>
</gene>
<accession>A0A9E6TWG6</accession>
<proteinExistence type="predicted"/>
<dbReference type="Proteomes" id="UP000633418">
    <property type="component" value="Chromosome"/>
</dbReference>
<reference evidence="2 3" key="1">
    <citation type="journal article" date="2020" name="Microorganisms">
        <title>Reliable Identification of Environmental Pseudomonas Isolates Using the rpoD Gene.</title>
        <authorList>
            <consortium name="The Broad Institute Genome Sequencing Platform"/>
            <person name="Girard L."/>
            <person name="Lood C."/>
            <person name="Rokni-Zadeh H."/>
            <person name="van Noort V."/>
            <person name="Lavigne R."/>
            <person name="De Mot R."/>
        </authorList>
    </citation>
    <scope>NUCLEOTIDE SEQUENCE [LARGE SCALE GENOMIC DNA]</scope>
    <source>
        <strain evidence="2 3">RW9S1A</strain>
    </source>
</reference>
<protein>
    <submittedName>
        <fullName evidence="2">Uncharacterized protein</fullName>
    </submittedName>
</protein>
<dbReference type="RefSeq" id="WP_186660547.1">
    <property type="nucleotide sequence ID" value="NZ_CP077095.1"/>
</dbReference>
<dbReference type="KEGG" id="pxn:HU772_016240"/>
<sequence length="428" mass="46840">MEHPAHTLATLKVASTSKPLTFQVKRQAQEHFVAPTVLEAANNGNGPLDPSKATSGATVRVKYDPMQTSDTLVVTWSGVNQADSWKSKSENGSTSGHVDFTVPVSVVAASQGKTIEVAYAVVRNGQPSQSLPLALKVGELPLTELPKPMVPEADQQTYVLDLNSFEGDAKVTVIPWKLMAEKQRYWIKVKGTLENDLTHEFEVASAKSVTSTMVSRGLDELLTRLQLEKLKHDSPLDISVKVTFDGSVNESDAVSFPVNTYTLFKGMSLCEDFSGAPSGMRIPPATNILIPPASFMEIYVMESPPSNVPANARIVAEGSEHRLMWTQHSDGAFGYTILRMRLIQPKSFTRASEITIEFGTITGSADFRIKLSAHNHNSQTPIPSNAKNVTLNLSKESSAMNVMLTFEETYTSNSTHTIQVRSVCWREI</sequence>
<dbReference type="EMBL" id="CP077095">
    <property type="protein sequence ID" value="QXI36895.1"/>
    <property type="molecule type" value="Genomic_DNA"/>
</dbReference>
<evidence type="ECO:0000313" key="1">
    <source>
        <dbReference type="EMBL" id="QXI36894.1"/>
    </source>
</evidence>
<dbReference type="EMBL" id="CP077095">
    <property type="protein sequence ID" value="QXI36894.1"/>
    <property type="molecule type" value="Genomic_DNA"/>
</dbReference>
<evidence type="ECO:0000313" key="3">
    <source>
        <dbReference type="Proteomes" id="UP000633418"/>
    </source>
</evidence>
<reference evidence="2 3" key="2">
    <citation type="journal article" date="2021" name="Microorganisms">
        <title>The Ever-Expanding Pseudomonas Genus: Description of 43 New Species and Partition of the Pseudomonas putida Group.</title>
        <authorList>
            <person name="Girard L."/>
            <person name="Lood C."/>
            <person name="Hofte M."/>
            <person name="Vandamme P."/>
            <person name="Rokni-Zadeh H."/>
            <person name="van Noort V."/>
            <person name="Lavigne R."/>
            <person name="De Mot R."/>
        </authorList>
    </citation>
    <scope>NUCLEOTIDE SEQUENCE [LARGE SCALE GENOMIC DNA]</scope>
    <source>
        <strain evidence="2 3">RW9S1A</strain>
    </source>
</reference>
<evidence type="ECO:0000313" key="2">
    <source>
        <dbReference type="EMBL" id="QXI36895.1"/>
    </source>
</evidence>
<name>A0A9E6TWG6_9PSED</name>
<organism evidence="2 3">
    <name type="scientific">Pseudomonas xantholysinigenes</name>
    <dbReference type="NCBI Taxonomy" id="2745490"/>
    <lineage>
        <taxon>Bacteria</taxon>
        <taxon>Pseudomonadati</taxon>
        <taxon>Pseudomonadota</taxon>
        <taxon>Gammaproteobacteria</taxon>
        <taxon>Pseudomonadales</taxon>
        <taxon>Pseudomonadaceae</taxon>
        <taxon>Pseudomonas</taxon>
    </lineage>
</organism>
<dbReference type="KEGG" id="pxn:HU772_016245"/>
<dbReference type="AlphaFoldDB" id="A0A9E6TWG6"/>